<name>A0ABD3SJ18_9LAMI</name>
<reference evidence="13 14" key="1">
    <citation type="submission" date="2024-12" db="EMBL/GenBank/DDBJ databases">
        <title>The unique morphological basis and parallel evolutionary history of personate flowers in Penstemon.</title>
        <authorList>
            <person name="Depatie T.H."/>
            <person name="Wessinger C.A."/>
        </authorList>
    </citation>
    <scope>NUCLEOTIDE SEQUENCE [LARGE SCALE GENOMIC DNA]</scope>
    <source>
        <strain evidence="13">WTNN_2</strain>
        <tissue evidence="13">Leaf</tissue>
    </source>
</reference>
<evidence type="ECO:0000256" key="9">
    <source>
        <dbReference type="ARBA" id="ARBA00066405"/>
    </source>
</evidence>
<dbReference type="GO" id="GO:0019432">
    <property type="term" value="P:triglyceride biosynthetic process"/>
    <property type="evidence" value="ECO:0007669"/>
    <property type="project" value="UniProtKB-ARBA"/>
</dbReference>
<feature type="compositionally biased region" description="Polar residues" evidence="10">
    <location>
        <begin position="653"/>
        <end position="665"/>
    </location>
</feature>
<keyword evidence="3" id="KW-0808">Transferase</keyword>
<feature type="transmembrane region" description="Helical" evidence="11">
    <location>
        <begin position="39"/>
        <end position="61"/>
    </location>
</feature>
<dbReference type="SUPFAM" id="SSF53474">
    <property type="entry name" value="alpha/beta-Hydrolases"/>
    <property type="match status" value="1"/>
</dbReference>
<protein>
    <recommendedName>
        <fullName evidence="9">phospholipid:diacylglycerol acyltransferase</fullName>
        <ecNumber evidence="9">2.3.1.158</ecNumber>
    </recommendedName>
</protein>
<evidence type="ECO:0000256" key="1">
    <source>
        <dbReference type="ARBA" id="ARBA00004167"/>
    </source>
</evidence>
<feature type="region of interest" description="Disordered" evidence="10">
    <location>
        <begin position="876"/>
        <end position="1056"/>
    </location>
</feature>
<evidence type="ECO:0000256" key="6">
    <source>
        <dbReference type="ARBA" id="ARBA00023136"/>
    </source>
</evidence>
<comment type="catalytic activity">
    <reaction evidence="8">
        <text>a glycerophospholipid + a 1,2-diacyl-sn-glycerol = a monoacylglycerophospholipid + a triacyl-sn-glycerol</text>
        <dbReference type="Rhea" id="RHEA:14057"/>
        <dbReference type="ChEBI" id="CHEBI:17815"/>
        <dbReference type="ChEBI" id="CHEBI:64615"/>
        <dbReference type="ChEBI" id="CHEBI:136912"/>
        <dbReference type="ChEBI" id="CHEBI:136913"/>
        <dbReference type="EC" id="2.3.1.158"/>
    </reaction>
</comment>
<dbReference type="FunFam" id="3.40.50.1820:FF:000160">
    <property type="entry name" value="Phospholipid:diacylglycerol acyltransferase 1"/>
    <property type="match status" value="1"/>
</dbReference>
<dbReference type="EMBL" id="JBJXBP010000006">
    <property type="protein sequence ID" value="KAL3824483.1"/>
    <property type="molecule type" value="Genomic_DNA"/>
</dbReference>
<feature type="compositionally biased region" description="Low complexity" evidence="10">
    <location>
        <begin position="1012"/>
        <end position="1027"/>
    </location>
</feature>
<proteinExistence type="inferred from homology"/>
<dbReference type="InterPro" id="IPR029058">
    <property type="entry name" value="AB_hydrolase_fold"/>
</dbReference>
<dbReference type="PANTHER" id="PTHR11440">
    <property type="entry name" value="LECITHIN-CHOLESTEROL ACYLTRANSFERASE-RELATED"/>
    <property type="match status" value="1"/>
</dbReference>
<evidence type="ECO:0000256" key="4">
    <source>
        <dbReference type="ARBA" id="ARBA00022692"/>
    </source>
</evidence>
<evidence type="ECO:0000256" key="7">
    <source>
        <dbReference type="ARBA" id="ARBA00023315"/>
    </source>
</evidence>
<feature type="compositionally biased region" description="Basic and acidic residues" evidence="10">
    <location>
        <begin position="922"/>
        <end position="941"/>
    </location>
</feature>
<feature type="compositionally biased region" description="Basic and acidic residues" evidence="10">
    <location>
        <begin position="640"/>
        <end position="652"/>
    </location>
</feature>
<keyword evidence="5 11" id="KW-1133">Transmembrane helix</keyword>
<dbReference type="GO" id="GO:0046027">
    <property type="term" value="F:phospholipid:diacylglycerol acyltransferase activity"/>
    <property type="evidence" value="ECO:0007669"/>
    <property type="project" value="UniProtKB-EC"/>
</dbReference>
<keyword evidence="6 11" id="KW-0472">Membrane</keyword>
<keyword evidence="4 11" id="KW-0812">Transmembrane</keyword>
<accession>A0ABD3SJ18</accession>
<feature type="region of interest" description="Disordered" evidence="10">
    <location>
        <begin position="1"/>
        <end position="30"/>
    </location>
</feature>
<dbReference type="GO" id="GO:0016020">
    <property type="term" value="C:membrane"/>
    <property type="evidence" value="ECO:0007669"/>
    <property type="project" value="UniProtKB-SubCell"/>
</dbReference>
<dbReference type="Pfam" id="PF02450">
    <property type="entry name" value="LCAT"/>
    <property type="match status" value="2"/>
</dbReference>
<evidence type="ECO:0000259" key="12">
    <source>
        <dbReference type="SMART" id="SM01272"/>
    </source>
</evidence>
<evidence type="ECO:0000256" key="11">
    <source>
        <dbReference type="SAM" id="Phobius"/>
    </source>
</evidence>
<dbReference type="InterPro" id="IPR009604">
    <property type="entry name" value="LsmAD_domain"/>
</dbReference>
<organism evidence="13 14">
    <name type="scientific">Penstemon smallii</name>
    <dbReference type="NCBI Taxonomy" id="265156"/>
    <lineage>
        <taxon>Eukaryota</taxon>
        <taxon>Viridiplantae</taxon>
        <taxon>Streptophyta</taxon>
        <taxon>Embryophyta</taxon>
        <taxon>Tracheophyta</taxon>
        <taxon>Spermatophyta</taxon>
        <taxon>Magnoliopsida</taxon>
        <taxon>eudicotyledons</taxon>
        <taxon>Gunneridae</taxon>
        <taxon>Pentapetalae</taxon>
        <taxon>asterids</taxon>
        <taxon>lamiids</taxon>
        <taxon>Lamiales</taxon>
        <taxon>Plantaginaceae</taxon>
        <taxon>Cheloneae</taxon>
        <taxon>Penstemon</taxon>
    </lineage>
</organism>
<evidence type="ECO:0000256" key="8">
    <source>
        <dbReference type="ARBA" id="ARBA00051335"/>
    </source>
</evidence>
<evidence type="ECO:0000256" key="2">
    <source>
        <dbReference type="ARBA" id="ARBA00010701"/>
    </source>
</evidence>
<dbReference type="SMART" id="SM01272">
    <property type="entry name" value="LsmAD"/>
    <property type="match status" value="1"/>
</dbReference>
<evidence type="ECO:0000313" key="13">
    <source>
        <dbReference type="EMBL" id="KAL3824483.1"/>
    </source>
</evidence>
<keyword evidence="14" id="KW-1185">Reference proteome</keyword>
<evidence type="ECO:0000256" key="5">
    <source>
        <dbReference type="ARBA" id="ARBA00022989"/>
    </source>
</evidence>
<dbReference type="Pfam" id="PF06741">
    <property type="entry name" value="LsmAD"/>
    <property type="match status" value="1"/>
</dbReference>
<gene>
    <name evidence="13" type="ORF">ACJIZ3_020512</name>
</gene>
<dbReference type="Proteomes" id="UP001634393">
    <property type="component" value="Unassembled WGS sequence"/>
</dbReference>
<evidence type="ECO:0000256" key="3">
    <source>
        <dbReference type="ARBA" id="ARBA00022679"/>
    </source>
</evidence>
<dbReference type="AlphaFoldDB" id="A0ABD3SJ18"/>
<feature type="domain" description="LsmAD" evidence="12">
    <location>
        <begin position="752"/>
        <end position="823"/>
    </location>
</feature>
<keyword evidence="7" id="KW-0012">Acyltransferase</keyword>
<feature type="compositionally biased region" description="Basic and acidic residues" evidence="10">
    <location>
        <begin position="9"/>
        <end position="30"/>
    </location>
</feature>
<dbReference type="Gene3D" id="3.40.50.1820">
    <property type="entry name" value="alpha/beta hydrolase"/>
    <property type="match status" value="1"/>
</dbReference>
<evidence type="ECO:0000313" key="14">
    <source>
        <dbReference type="Proteomes" id="UP001634393"/>
    </source>
</evidence>
<dbReference type="InterPro" id="IPR003386">
    <property type="entry name" value="LACT/PDAT_acylTrfase"/>
</dbReference>
<feature type="compositionally biased region" description="Basic and acidic residues" evidence="10">
    <location>
        <begin position="888"/>
        <end position="916"/>
    </location>
</feature>
<feature type="region of interest" description="Disordered" evidence="10">
    <location>
        <begin position="618"/>
        <end position="668"/>
    </location>
</feature>
<comment type="subcellular location">
    <subcellularLocation>
        <location evidence="1">Membrane</location>
        <topology evidence="1">Single-pass membrane protein</topology>
    </subcellularLocation>
</comment>
<sequence length="1157" mass="128065">MSLLRRRRVPDNEPKPIPDPDEIKPETTKPEKKQNKWSCFDSCCWFIGCICVVWWVLLFLYNMMPSSFPQYVTEAITGPMPDPPGVKLSKEGLRAKHPVVFVPGIVTGGLELWEGHSCADGLFRKRLWGGTFGEVYKRPLCWVEHMSLDNETGLDPEGIRVRPVTGLVAADYFAPGYFVWAVLIANLARIGYEEKTMYMASYDWRLSFQNTEVRDQTLSRIKSNIELMVATNGGNKAVIIPHSMGVIYFLHFMKWVETPAPMGGGGGKDWCAKHIKAIMNIGGPFLGVPKAVSALFSAEAKDIAVARSIAPGVLEKDLFHFQTLQHIMKMTRTWDSTMSMIPKGGDTIWGGLDWSPEEGQVLNKRKRSTNDTEDVRTESKAKLVNYGRIVSFGKEVADADSSEIQRIEFRDAVKGNNVENSTCSDVWTEYHDMGFAGVKAVAEYKAYTAEDILDLLRYVAPKMMERGSAHFSYGLADNLDDPKLPNAPDMEVYSMYGIGIPTERAYVYRMTPSADCYIPFQIDTSANDEDMCLKDGVFTVEGDETVPILSSGFMCAKGWRGKTRFNPSGIKTYVREYDHAPPANLLEGRGTQSGAHVDIMGNFALIEDIMRVAAGAKGEDLGGDQPVVHSRSSSNGYGRRKIEKDSATRPDNKSQTVKTISTRTSIGRGETSCERLGVPLYRDELITEPQHEVQLELMTDSCISQSRHVEVGRELGRWVPDENDPGYPELENVFDSPWNRGWDQFAANASLFGVKSTFNEELYTTKLDRGPKTREMEREAMRIAREIEGENTLDLHLAEERGIQLDGNLEIDEETRFSAVFRGVDDSGYDEIEDILLDSQNDETFGGVSESTTDKPLIDGVAQSSVACRNVYGSVSGDHARQLPKHSSVIDDNRLHDNQPRHADGSYTKEDKEKQKLPHLCEVSKADDPHSLPRLKKESFDKAGLSPKVTAFDPSHTSSKIHENTSSSTELSEGAIPPKTQGPTSSLVQLSSSASYADQGGAAATSAGRGMSPSSSLGSLSSEKSTLNPHAKEFKFNPNAKSFIPSQKPLRPSSPMAESPFYYPANMTAAVPHMHGMPIGIGMGPTFAAQQPVIFNPQAAPMPHPYYHANGPQTNFPSLVNLLGSAQRFNLSTASLSRCISAWLWFRAIHCQNSSQH</sequence>
<evidence type="ECO:0000256" key="10">
    <source>
        <dbReference type="SAM" id="MobiDB-lite"/>
    </source>
</evidence>
<dbReference type="EC" id="2.3.1.158" evidence="9"/>
<comment type="similarity">
    <text evidence="2">Belongs to the AB hydrolase superfamily. Lipase family.</text>
</comment>
<comment type="caution">
    <text evidence="13">The sequence shown here is derived from an EMBL/GenBank/DDBJ whole genome shotgun (WGS) entry which is preliminary data.</text>
</comment>
<feature type="compositionally biased region" description="Low complexity" evidence="10">
    <location>
        <begin position="985"/>
        <end position="995"/>
    </location>
</feature>